<dbReference type="HOGENOM" id="CLU_3103743_0_0_6"/>
<dbReference type="EMBL" id="CP006566">
    <property type="protein sequence ID" value="AGP47031.1"/>
    <property type="molecule type" value="Genomic_DNA"/>
</dbReference>
<name>S4YRK3_SERPL</name>
<organism evidence="1 2">
    <name type="scientific">Serratia plymuthica S13</name>
    <dbReference type="NCBI Taxonomy" id="1348660"/>
    <lineage>
        <taxon>Bacteria</taxon>
        <taxon>Pseudomonadati</taxon>
        <taxon>Pseudomonadota</taxon>
        <taxon>Gammaproteobacteria</taxon>
        <taxon>Enterobacterales</taxon>
        <taxon>Yersiniaceae</taxon>
        <taxon>Serratia</taxon>
    </lineage>
</organism>
<gene>
    <name evidence="1" type="ORF">M621_12515</name>
</gene>
<dbReference type="Proteomes" id="UP000014900">
    <property type="component" value="Chromosome"/>
</dbReference>
<evidence type="ECO:0000313" key="2">
    <source>
        <dbReference type="Proteomes" id="UP000014900"/>
    </source>
</evidence>
<protein>
    <submittedName>
        <fullName evidence="1">Uncharacterized protein</fullName>
    </submittedName>
</protein>
<dbReference type="KEGG" id="sry:M621_12515"/>
<accession>S4YRK3</accession>
<sequence length="51" mass="6326">MKRHRLNGMLRYGQCDRQTVQLPWPMMKVLQRMTYLQYARLRVKPQFTDQL</sequence>
<reference evidence="1 2" key="1">
    <citation type="journal article" date="2013" name="Genome Announc.">
        <title>Genome Sequence of Serratia plymuthica Strain S13, an Endophyte with Germination- and Plant-Growth-Promoting Activity from the Flower of Styrian Oil Pumpkin.</title>
        <authorList>
            <person name="Muller H."/>
            <person name="Furnkranz M."/>
            <person name="Grube M."/>
            <person name="Berg G."/>
        </authorList>
    </citation>
    <scope>NUCLEOTIDE SEQUENCE [LARGE SCALE GENOMIC DNA]</scope>
    <source>
        <strain evidence="1">S13</strain>
    </source>
</reference>
<dbReference type="AlphaFoldDB" id="S4YRK3"/>
<proteinExistence type="predicted"/>
<evidence type="ECO:0000313" key="1">
    <source>
        <dbReference type="EMBL" id="AGP47031.1"/>
    </source>
</evidence>